<dbReference type="EMBL" id="PYKK01001943">
    <property type="protein sequence ID" value="TGD12670.1"/>
    <property type="molecule type" value="Genomic_DNA"/>
</dbReference>
<comment type="caution">
    <text evidence="2">The sequence shown here is derived from an EMBL/GenBank/DDBJ whole genome shotgun (WGS) entry which is preliminary data.</text>
</comment>
<feature type="non-terminal residue" evidence="2">
    <location>
        <position position="153"/>
    </location>
</feature>
<dbReference type="NCBIfam" id="NF003498">
    <property type="entry name" value="PRK05170.1-1"/>
    <property type="match status" value="1"/>
</dbReference>
<feature type="region of interest" description="Disordered" evidence="1">
    <location>
        <begin position="129"/>
        <end position="153"/>
    </location>
</feature>
<proteinExistence type="inferred from homology"/>
<dbReference type="Pfam" id="PF03692">
    <property type="entry name" value="CxxCxxCC"/>
    <property type="match status" value="1"/>
</dbReference>
<dbReference type="InterPro" id="IPR008228">
    <property type="entry name" value="UCP006173"/>
</dbReference>
<dbReference type="InterPro" id="IPR005358">
    <property type="entry name" value="Puta_zinc/iron-chelating_dom"/>
</dbReference>
<reference evidence="2 3" key="1">
    <citation type="submission" date="2018-03" db="EMBL/GenBank/DDBJ databases">
        <title>Non-Typhoidal Salmonella genome sequencing and assembly.</title>
        <authorList>
            <person name="Matchawe C."/>
        </authorList>
    </citation>
    <scope>NUCLEOTIDE SEQUENCE [LARGE SCALE GENOMIC DNA]</scope>
    <source>
        <strain evidence="2 3">8EV</strain>
    </source>
</reference>
<dbReference type="Proteomes" id="UP000297989">
    <property type="component" value="Unassembled WGS sequence"/>
</dbReference>
<dbReference type="NCBIfam" id="NF003501">
    <property type="entry name" value="PRK05170.1-5"/>
    <property type="match status" value="1"/>
</dbReference>
<protein>
    <submittedName>
        <fullName evidence="2">YcgN family cysteine cluster protein</fullName>
    </submittedName>
</protein>
<dbReference type="PANTHER" id="PTHR37421">
    <property type="entry name" value="UPF0260 PROTEIN YCGN"/>
    <property type="match status" value="1"/>
</dbReference>
<sequence length="153" mass="17586">MADTLMSDTPFWQRKTLDEMTDAECESLCDGCGQCCLHKLMDEDTDEIYFTNVACRQLNIKTCQCRHYERRFEFEPDCIKRTRENLPAFDWLPRTCAYRLLAEGKPLPTWHPLLTGSKAAMHGEPITVPPIPVKESDDRATQPHKLINPSRAA</sequence>
<organism evidence="2 3">
    <name type="scientific">Salmonella enterica subsp. enterica serovar Poona</name>
    <dbReference type="NCBI Taxonomy" id="436295"/>
    <lineage>
        <taxon>Bacteria</taxon>
        <taxon>Pseudomonadati</taxon>
        <taxon>Pseudomonadota</taxon>
        <taxon>Gammaproteobacteria</taxon>
        <taxon>Enterobacterales</taxon>
        <taxon>Enterobacteriaceae</taxon>
        <taxon>Salmonella</taxon>
    </lineage>
</organism>
<name>A0A659S0F9_SALET</name>
<gene>
    <name evidence="2" type="ORF">C9F10_28890</name>
</gene>
<dbReference type="PIRSF" id="PIRSF006173">
    <property type="entry name" value="UCP006173"/>
    <property type="match status" value="1"/>
</dbReference>
<dbReference type="NCBIfam" id="NF003507">
    <property type="entry name" value="PRK05170.2-5"/>
    <property type="match status" value="1"/>
</dbReference>
<evidence type="ECO:0000313" key="2">
    <source>
        <dbReference type="EMBL" id="TGD12670.1"/>
    </source>
</evidence>
<evidence type="ECO:0000313" key="3">
    <source>
        <dbReference type="Proteomes" id="UP000297989"/>
    </source>
</evidence>
<accession>A0A659S0F9</accession>
<dbReference type="PANTHER" id="PTHR37421:SF1">
    <property type="entry name" value="UPF0260 PROTEIN YCGN"/>
    <property type="match status" value="1"/>
</dbReference>
<dbReference type="HAMAP" id="MF_00676">
    <property type="entry name" value="UPF0260"/>
    <property type="match status" value="1"/>
</dbReference>
<evidence type="ECO:0000256" key="1">
    <source>
        <dbReference type="SAM" id="MobiDB-lite"/>
    </source>
</evidence>
<dbReference type="AlphaFoldDB" id="A0A659S0F9"/>